<dbReference type="GeneID" id="106161746"/>
<dbReference type="InterPro" id="IPR029058">
    <property type="entry name" value="AB_hydrolase_fold"/>
</dbReference>
<evidence type="ECO:0000259" key="3">
    <source>
        <dbReference type="Pfam" id="PF00135"/>
    </source>
</evidence>
<dbReference type="InterPro" id="IPR019819">
    <property type="entry name" value="Carboxylesterase_B_CS"/>
</dbReference>
<evidence type="ECO:0000256" key="1">
    <source>
        <dbReference type="ARBA" id="ARBA00005964"/>
    </source>
</evidence>
<feature type="domain" description="Carboxylesterase type B" evidence="3">
    <location>
        <begin position="54"/>
        <end position="418"/>
    </location>
</feature>
<dbReference type="PROSITE" id="PS00941">
    <property type="entry name" value="CARBOXYLESTERASE_B_2"/>
    <property type="match status" value="1"/>
</dbReference>
<keyword evidence="2" id="KW-0732">Signal</keyword>
<dbReference type="AlphaFoldDB" id="A0A2R2MNT9"/>
<dbReference type="Pfam" id="PF00135">
    <property type="entry name" value="COesterase"/>
    <property type="match status" value="1"/>
</dbReference>
<dbReference type="PANTHER" id="PTHR43903">
    <property type="entry name" value="NEUROLIGIN"/>
    <property type="match status" value="1"/>
</dbReference>
<dbReference type="Gene3D" id="3.40.50.1820">
    <property type="entry name" value="alpha/beta hydrolase"/>
    <property type="match status" value="1"/>
</dbReference>
<dbReference type="SUPFAM" id="SSF53474">
    <property type="entry name" value="alpha/beta-Hydrolases"/>
    <property type="match status" value="1"/>
</dbReference>
<evidence type="ECO:0000313" key="4">
    <source>
        <dbReference type="Proteomes" id="UP000085678"/>
    </source>
</evidence>
<dbReference type="RefSeq" id="XP_023931707.1">
    <property type="nucleotide sequence ID" value="XM_024075939.1"/>
</dbReference>
<gene>
    <name evidence="5" type="primary">LOC106161746</name>
</gene>
<comment type="similarity">
    <text evidence="1">Belongs to the type-B carboxylesterase/lipase family.</text>
</comment>
<protein>
    <submittedName>
        <fullName evidence="5">Cholinesterase-like isoform X2</fullName>
    </submittedName>
</protein>
<dbReference type="OrthoDB" id="3200163at2759"/>
<dbReference type="InterPro" id="IPR051093">
    <property type="entry name" value="Neuroligin/BSAL"/>
</dbReference>
<dbReference type="InterPro" id="IPR002018">
    <property type="entry name" value="CarbesteraseB"/>
</dbReference>
<proteinExistence type="inferred from homology"/>
<name>A0A2R2MNT9_LINAN</name>
<sequence length="471" mass="52088">MQRPNPFGFPNPKKISEDCLTLNVFVPDTPGVKAVMVWIHGGGYYTGGSFHYDFTEFDGANAPGNLGLWDQIEGLKWVQNNIGAFGGDPKKVTTFGESAGGSSISQLALTAKAKGLFHRFIPQSGSAWADWTWSTEKAATLSLRIGDILGCHAGETERSKLLDCLRKTTAERFLDASIVATIGVPGTLHYSAEVDGDMFPESLSDMFKKPDSELIQHFRSLDCLGGFTDGDGAILIHDIDNGITPAELRDKFIPDVAKHVAPGHKAEIENVLVKEYYNNAANRYDTANRYVDILTDWDLAGPMAILTDKHVSPGGGSTYLYYLTKAPSFGYVLKFPPWFDRSNHGDDISYLLGPDHPTMFDDGVEFDDGDKRISYEMMKYWANFAKTGDPNKPDIPTTTWPPYTSDKKEYIELGDVTKSASNVIPSRWKLWVTTIPEIQASPVVSKARGRCPPYLCHCCGYDVCLDDKYLN</sequence>
<keyword evidence="4" id="KW-1185">Reference proteome</keyword>
<organism evidence="4 5">
    <name type="scientific">Lingula anatina</name>
    <name type="common">Brachiopod</name>
    <name type="synonym">Lingula unguis</name>
    <dbReference type="NCBI Taxonomy" id="7574"/>
    <lineage>
        <taxon>Eukaryota</taxon>
        <taxon>Metazoa</taxon>
        <taxon>Spiralia</taxon>
        <taxon>Lophotrochozoa</taxon>
        <taxon>Brachiopoda</taxon>
        <taxon>Linguliformea</taxon>
        <taxon>Lingulata</taxon>
        <taxon>Lingulida</taxon>
        <taxon>Linguloidea</taxon>
        <taxon>Lingulidae</taxon>
        <taxon>Lingula</taxon>
    </lineage>
</organism>
<reference evidence="5" key="1">
    <citation type="submission" date="2025-08" db="UniProtKB">
        <authorList>
            <consortium name="RefSeq"/>
        </authorList>
    </citation>
    <scope>IDENTIFICATION</scope>
    <source>
        <tissue evidence="5">Gonads</tissue>
    </source>
</reference>
<accession>A0A2R2MNT9</accession>
<dbReference type="Proteomes" id="UP000085678">
    <property type="component" value="Unplaced"/>
</dbReference>
<evidence type="ECO:0000313" key="5">
    <source>
        <dbReference type="RefSeq" id="XP_023931707.1"/>
    </source>
</evidence>
<evidence type="ECO:0000256" key="2">
    <source>
        <dbReference type="ARBA" id="ARBA00022729"/>
    </source>
</evidence>